<name>A0ACC0B3S2_CATRO</name>
<sequence length="160" mass="18984">MFWVGMFSTQRSESMHSFFYGYLHSTSTLKQFVEQDEIAIRHKVEKEVYAYYKSSNILCTHRLFECSGLSCAHILKVASIKRVDIFLERYILRRWKKDVHHRYSRIFFDEGYPHLIDDFGKIKDIEKAFNETLDLAIATSHQRGVIELQCTHLTARILGW</sequence>
<accession>A0ACC0B3S2</accession>
<organism evidence="1 2">
    <name type="scientific">Catharanthus roseus</name>
    <name type="common">Madagascar periwinkle</name>
    <name type="synonym">Vinca rosea</name>
    <dbReference type="NCBI Taxonomy" id="4058"/>
    <lineage>
        <taxon>Eukaryota</taxon>
        <taxon>Viridiplantae</taxon>
        <taxon>Streptophyta</taxon>
        <taxon>Embryophyta</taxon>
        <taxon>Tracheophyta</taxon>
        <taxon>Spermatophyta</taxon>
        <taxon>Magnoliopsida</taxon>
        <taxon>eudicotyledons</taxon>
        <taxon>Gunneridae</taxon>
        <taxon>Pentapetalae</taxon>
        <taxon>asterids</taxon>
        <taxon>lamiids</taxon>
        <taxon>Gentianales</taxon>
        <taxon>Apocynaceae</taxon>
        <taxon>Rauvolfioideae</taxon>
        <taxon>Vinceae</taxon>
        <taxon>Catharanthinae</taxon>
        <taxon>Catharanthus</taxon>
    </lineage>
</organism>
<dbReference type="Proteomes" id="UP001060085">
    <property type="component" value="Linkage Group LG04"/>
</dbReference>
<evidence type="ECO:0000313" key="2">
    <source>
        <dbReference type="Proteomes" id="UP001060085"/>
    </source>
</evidence>
<protein>
    <submittedName>
        <fullName evidence="1">Uncharacterized protein</fullName>
    </submittedName>
</protein>
<reference evidence="2" key="1">
    <citation type="journal article" date="2023" name="Nat. Plants">
        <title>Single-cell RNA sequencing provides a high-resolution roadmap for understanding the multicellular compartmentation of specialized metabolism.</title>
        <authorList>
            <person name="Sun S."/>
            <person name="Shen X."/>
            <person name="Li Y."/>
            <person name="Li Y."/>
            <person name="Wang S."/>
            <person name="Li R."/>
            <person name="Zhang H."/>
            <person name="Shen G."/>
            <person name="Guo B."/>
            <person name="Wei J."/>
            <person name="Xu J."/>
            <person name="St-Pierre B."/>
            <person name="Chen S."/>
            <person name="Sun C."/>
        </authorList>
    </citation>
    <scope>NUCLEOTIDE SEQUENCE [LARGE SCALE GENOMIC DNA]</scope>
</reference>
<dbReference type="EMBL" id="CM044704">
    <property type="protein sequence ID" value="KAI5667237.1"/>
    <property type="molecule type" value="Genomic_DNA"/>
</dbReference>
<evidence type="ECO:0000313" key="1">
    <source>
        <dbReference type="EMBL" id="KAI5667237.1"/>
    </source>
</evidence>
<proteinExistence type="predicted"/>
<comment type="caution">
    <text evidence="1">The sequence shown here is derived from an EMBL/GenBank/DDBJ whole genome shotgun (WGS) entry which is preliminary data.</text>
</comment>
<keyword evidence="2" id="KW-1185">Reference proteome</keyword>
<gene>
    <name evidence="1" type="ORF">M9H77_17090</name>
</gene>